<evidence type="ECO:0000256" key="2">
    <source>
        <dbReference type="ARBA" id="ARBA00022553"/>
    </source>
</evidence>
<evidence type="ECO:0000256" key="12">
    <source>
        <dbReference type="ARBA" id="ARBA00047558"/>
    </source>
</evidence>
<dbReference type="Proteomes" id="UP000827721">
    <property type="component" value="Unassembled WGS sequence"/>
</dbReference>
<dbReference type="Gene3D" id="1.10.510.10">
    <property type="entry name" value="Transferase(Phosphotransferase) domain 1"/>
    <property type="match status" value="1"/>
</dbReference>
<dbReference type="InterPro" id="IPR001245">
    <property type="entry name" value="Ser-Thr/Tyr_kinase_cat_dom"/>
</dbReference>
<organism evidence="16 17">
    <name type="scientific">Xanthoceras sorbifolium</name>
    <dbReference type="NCBI Taxonomy" id="99658"/>
    <lineage>
        <taxon>Eukaryota</taxon>
        <taxon>Viridiplantae</taxon>
        <taxon>Streptophyta</taxon>
        <taxon>Embryophyta</taxon>
        <taxon>Tracheophyta</taxon>
        <taxon>Spermatophyta</taxon>
        <taxon>Magnoliopsida</taxon>
        <taxon>eudicotyledons</taxon>
        <taxon>Gunneridae</taxon>
        <taxon>Pentapetalae</taxon>
        <taxon>rosids</taxon>
        <taxon>malvids</taxon>
        <taxon>Sapindales</taxon>
        <taxon>Sapindaceae</taxon>
        <taxon>Xanthoceroideae</taxon>
        <taxon>Xanthoceras</taxon>
    </lineage>
</organism>
<dbReference type="InterPro" id="IPR011009">
    <property type="entry name" value="Kinase-like_dom_sf"/>
</dbReference>
<comment type="caution">
    <text evidence="16">The sequence shown here is derived from an EMBL/GenBank/DDBJ whole genome shotgun (WGS) entry which is preliminary data.</text>
</comment>
<name>A0ABQ8I3N9_9ROSI</name>
<evidence type="ECO:0000256" key="1">
    <source>
        <dbReference type="ARBA" id="ARBA00004479"/>
    </source>
</evidence>
<keyword evidence="17" id="KW-1185">Reference proteome</keyword>
<dbReference type="InterPro" id="IPR025287">
    <property type="entry name" value="WAK_GUB"/>
</dbReference>
<keyword evidence="11" id="KW-0325">Glycoprotein</keyword>
<evidence type="ECO:0000256" key="14">
    <source>
        <dbReference type="SAM" id="SignalP"/>
    </source>
</evidence>
<comment type="catalytic activity">
    <reaction evidence="13">
        <text>L-threonyl-[protein] + ATP = O-phospho-L-threonyl-[protein] + ADP + H(+)</text>
        <dbReference type="Rhea" id="RHEA:46608"/>
        <dbReference type="Rhea" id="RHEA-COMP:11060"/>
        <dbReference type="Rhea" id="RHEA-COMP:11605"/>
        <dbReference type="ChEBI" id="CHEBI:15378"/>
        <dbReference type="ChEBI" id="CHEBI:30013"/>
        <dbReference type="ChEBI" id="CHEBI:30616"/>
        <dbReference type="ChEBI" id="CHEBI:61977"/>
        <dbReference type="ChEBI" id="CHEBI:456216"/>
    </reaction>
</comment>
<dbReference type="SMART" id="SM00220">
    <property type="entry name" value="S_TKc"/>
    <property type="match status" value="1"/>
</dbReference>
<accession>A0ABQ8I3N9</accession>
<dbReference type="Pfam" id="PF07714">
    <property type="entry name" value="PK_Tyr_Ser-Thr"/>
    <property type="match status" value="1"/>
</dbReference>
<evidence type="ECO:0000256" key="13">
    <source>
        <dbReference type="ARBA" id="ARBA00047951"/>
    </source>
</evidence>
<reference evidence="16 17" key="1">
    <citation type="submission" date="2021-02" db="EMBL/GenBank/DDBJ databases">
        <title>Plant Genome Project.</title>
        <authorList>
            <person name="Zhang R.-G."/>
        </authorList>
    </citation>
    <scope>NUCLEOTIDE SEQUENCE [LARGE SCALE GENOMIC DNA]</scope>
    <source>
        <tissue evidence="16">Leaves</tissue>
    </source>
</reference>
<evidence type="ECO:0000256" key="5">
    <source>
        <dbReference type="ARBA" id="ARBA00022741"/>
    </source>
</evidence>
<feature type="chain" id="PRO_5047126837" description="Protein kinase domain-containing protein" evidence="14">
    <location>
        <begin position="20"/>
        <end position="660"/>
    </location>
</feature>
<proteinExistence type="predicted"/>
<keyword evidence="10" id="KW-1015">Disulfide bond</keyword>
<evidence type="ECO:0000313" key="17">
    <source>
        <dbReference type="Proteomes" id="UP000827721"/>
    </source>
</evidence>
<evidence type="ECO:0000256" key="3">
    <source>
        <dbReference type="ARBA" id="ARBA00022692"/>
    </source>
</evidence>
<protein>
    <recommendedName>
        <fullName evidence="15">Protein kinase domain-containing protein</fullName>
    </recommendedName>
</protein>
<dbReference type="PANTHER" id="PTHR27005:SF521">
    <property type="entry name" value="WALL-ASSOCIATED RECEPTOR KINASE-LIKE 6"/>
    <property type="match status" value="1"/>
</dbReference>
<feature type="domain" description="Protein kinase" evidence="15">
    <location>
        <begin position="361"/>
        <end position="647"/>
    </location>
</feature>
<evidence type="ECO:0000256" key="4">
    <source>
        <dbReference type="ARBA" id="ARBA00022729"/>
    </source>
</evidence>
<dbReference type="Pfam" id="PF13947">
    <property type="entry name" value="GUB_WAK_bind"/>
    <property type="match status" value="1"/>
</dbReference>
<evidence type="ECO:0000256" key="11">
    <source>
        <dbReference type="ARBA" id="ARBA00023180"/>
    </source>
</evidence>
<evidence type="ECO:0000313" key="16">
    <source>
        <dbReference type="EMBL" id="KAH7571249.1"/>
    </source>
</evidence>
<keyword evidence="2" id="KW-0597">Phosphoprotein</keyword>
<evidence type="ECO:0000256" key="9">
    <source>
        <dbReference type="ARBA" id="ARBA00023136"/>
    </source>
</evidence>
<dbReference type="PANTHER" id="PTHR27005">
    <property type="entry name" value="WALL-ASSOCIATED RECEPTOR KINASE-LIKE 21"/>
    <property type="match status" value="1"/>
</dbReference>
<evidence type="ECO:0000256" key="6">
    <source>
        <dbReference type="ARBA" id="ARBA00022777"/>
    </source>
</evidence>
<dbReference type="SUPFAM" id="SSF56112">
    <property type="entry name" value="Protein kinase-like (PK-like)"/>
    <property type="match status" value="1"/>
</dbReference>
<dbReference type="InterPro" id="IPR008271">
    <property type="entry name" value="Ser/Thr_kinase_AS"/>
</dbReference>
<keyword evidence="3" id="KW-0812">Transmembrane</keyword>
<gene>
    <name evidence="16" type="ORF">JRO89_XS04G0009100</name>
</gene>
<comment type="subcellular location">
    <subcellularLocation>
        <location evidence="1">Membrane</location>
        <topology evidence="1">Single-pass type I membrane protein</topology>
    </subcellularLocation>
</comment>
<evidence type="ECO:0000256" key="7">
    <source>
        <dbReference type="ARBA" id="ARBA00022840"/>
    </source>
</evidence>
<evidence type="ECO:0000256" key="8">
    <source>
        <dbReference type="ARBA" id="ARBA00022989"/>
    </source>
</evidence>
<dbReference type="InterPro" id="IPR045274">
    <property type="entry name" value="WAK-like"/>
</dbReference>
<evidence type="ECO:0000256" key="10">
    <source>
        <dbReference type="ARBA" id="ARBA00023157"/>
    </source>
</evidence>
<keyword evidence="4 14" id="KW-0732">Signal</keyword>
<keyword evidence="6" id="KW-0808">Transferase</keyword>
<evidence type="ECO:0000259" key="15">
    <source>
        <dbReference type="PROSITE" id="PS50011"/>
    </source>
</evidence>
<dbReference type="PROSITE" id="PS00108">
    <property type="entry name" value="PROTEIN_KINASE_ST"/>
    <property type="match status" value="1"/>
</dbReference>
<dbReference type="InterPro" id="IPR000719">
    <property type="entry name" value="Prot_kinase_dom"/>
</dbReference>
<keyword evidence="6" id="KW-0418">Kinase</keyword>
<keyword evidence="8" id="KW-1133">Transmembrane helix</keyword>
<keyword evidence="9" id="KW-0472">Membrane</keyword>
<dbReference type="PROSITE" id="PS50011">
    <property type="entry name" value="PROTEIN_KINASE_DOM"/>
    <property type="match status" value="1"/>
</dbReference>
<keyword evidence="5" id="KW-0547">Nucleotide-binding</keyword>
<dbReference type="Gene3D" id="3.30.200.20">
    <property type="entry name" value="Phosphorylase Kinase, domain 1"/>
    <property type="match status" value="1"/>
</dbReference>
<dbReference type="CDD" id="cd14066">
    <property type="entry name" value="STKc_IRAK"/>
    <property type="match status" value="1"/>
</dbReference>
<feature type="signal peptide" evidence="14">
    <location>
        <begin position="1"/>
        <end position="19"/>
    </location>
</feature>
<dbReference type="EMBL" id="JAFEMO010000004">
    <property type="protein sequence ID" value="KAH7571249.1"/>
    <property type="molecule type" value="Genomic_DNA"/>
</dbReference>
<keyword evidence="7" id="KW-0067">ATP-binding</keyword>
<comment type="catalytic activity">
    <reaction evidence="12">
        <text>L-seryl-[protein] + ATP = O-phospho-L-seryl-[protein] + ADP + H(+)</text>
        <dbReference type="Rhea" id="RHEA:17989"/>
        <dbReference type="Rhea" id="RHEA-COMP:9863"/>
        <dbReference type="Rhea" id="RHEA-COMP:11604"/>
        <dbReference type="ChEBI" id="CHEBI:15378"/>
        <dbReference type="ChEBI" id="CHEBI:29999"/>
        <dbReference type="ChEBI" id="CHEBI:30616"/>
        <dbReference type="ChEBI" id="CHEBI:83421"/>
        <dbReference type="ChEBI" id="CHEBI:456216"/>
    </reaction>
</comment>
<sequence>MMTWLHIILLSWLILETNSVQIHTCQRCCGNVSIEYPFGMMSKECYFNKGFEVSCRNSSGTEKAILTSVNLELLYIGKFGYTVSVNLPVFSSNCGNNRSHAKGVDLSGSPFTFGDFYNMFTAVGCDNYAKIMGRNFEAIGGCLSTCSSEPHSSSASEGCHGLNCCQTTIPPGLKFFNASVSNYRPSFCQTNNNNSEPDQECRSAFMIAQDSFSFPYHVVEQVPAMLEWGRSMGACFETKKHCNESWVTLSERHLCRCGRGISVNELICQGILICLNTPSEDNCTCPDGYYEKLYHSGYSCNNYYTFDKKFGAETIVRTSGSAAFGMLFLIIGTWRLYKFLKRKKEIKLKQKLFKRNGGLLLQQKLFSNEGGQGTVFKGMLTDGRIVAIKKSKIMYESSVEQFINEVVILSQISHRNVVKLLGYCLETNVPFLVYEFIPNGTLCQYIHDQTKEFPITWEMRLDIALEVANTLSYMHSAASISIYHRDVKSTNILLDDKYRAKVSDFGTSRSIAIEQTHLTTQVKGTFGYFDPEYFRSSRFTDKSDVYSFGVVLVELLTGQKPIRSSTNSNEVISLASYFVYAMKEKRLFEADARVLKEGGKEEITTFANIAKRCLQLNRKERPTMREVASELVIIKTSNGNSILHPFSDYEEVEYFDGDII</sequence>